<dbReference type="InterPro" id="IPR013078">
    <property type="entry name" value="His_Pase_superF_clade-1"/>
</dbReference>
<dbReference type="AlphaFoldDB" id="A0A2S4MNA2"/>
<dbReference type="EMBL" id="PQGA01000001">
    <property type="protein sequence ID" value="POR55827.1"/>
    <property type="molecule type" value="Genomic_DNA"/>
</dbReference>
<accession>A0A2S4MNA2</accession>
<dbReference type="Pfam" id="PF00300">
    <property type="entry name" value="His_Phos_1"/>
    <property type="match status" value="1"/>
</dbReference>
<organism evidence="2 3">
    <name type="scientific">Paraburkholderia eburnea</name>
    <dbReference type="NCBI Taxonomy" id="1189126"/>
    <lineage>
        <taxon>Bacteria</taxon>
        <taxon>Pseudomonadati</taxon>
        <taxon>Pseudomonadota</taxon>
        <taxon>Betaproteobacteria</taxon>
        <taxon>Burkholderiales</taxon>
        <taxon>Burkholderiaceae</taxon>
        <taxon>Paraburkholderia</taxon>
    </lineage>
</organism>
<dbReference type="EC" id="3.1.3.73" evidence="1"/>
<dbReference type="GO" id="GO:0009236">
    <property type="term" value="P:cobalamin biosynthetic process"/>
    <property type="evidence" value="ECO:0007669"/>
    <property type="project" value="UniProtKB-UniRule"/>
</dbReference>
<sequence length="199" mass="21625">MDLVLIRHPAVAVEAGICYGRSDVALAADAGAGAASIVARLKALDVRAPARIETSPLTRCASVARVLAREHGSLVPHEDARLAEMDFGAWEMQRWAGIERTQIDAWAANFLHARDHGGESVAQFDARVTAWFESLDANQADVRATIWAVAHAGVIRTVAARALGVPLERCVRWPLEMAAIVVLRRESSSGEWLLSRWNA</sequence>
<keyword evidence="3" id="KW-1185">Reference proteome</keyword>
<dbReference type="SMART" id="SM00855">
    <property type="entry name" value="PGAM"/>
    <property type="match status" value="1"/>
</dbReference>
<protein>
    <recommendedName>
        <fullName evidence="1">Alpha-ribazole phosphatase</fullName>
        <ecNumber evidence="1">3.1.3.73</ecNumber>
    </recommendedName>
</protein>
<dbReference type="RefSeq" id="WP_103701700.1">
    <property type="nucleotide sequence ID" value="NZ_PQGA01000001.1"/>
</dbReference>
<name>A0A2S4MNA2_9BURK</name>
<reference evidence="2 3" key="1">
    <citation type="submission" date="2018-01" db="EMBL/GenBank/DDBJ databases">
        <title>Genomic Encyclopedia of Type Strains, Phase III (KMG-III): the genomes of soil and plant-associated and newly described type strains.</title>
        <authorList>
            <person name="Whitman W."/>
        </authorList>
    </citation>
    <scope>NUCLEOTIDE SEQUENCE [LARGE SCALE GENOMIC DNA]</scope>
    <source>
        <strain evidence="2 3">JCM 18070</strain>
    </source>
</reference>
<dbReference type="SUPFAM" id="SSF53254">
    <property type="entry name" value="Phosphoglycerate mutase-like"/>
    <property type="match status" value="1"/>
</dbReference>
<evidence type="ECO:0000313" key="3">
    <source>
        <dbReference type="Proteomes" id="UP000237381"/>
    </source>
</evidence>
<dbReference type="NCBIfam" id="TIGR03162">
    <property type="entry name" value="ribazole_cobC"/>
    <property type="match status" value="1"/>
</dbReference>
<dbReference type="Proteomes" id="UP000237381">
    <property type="component" value="Unassembled WGS sequence"/>
</dbReference>
<dbReference type="InterPro" id="IPR017578">
    <property type="entry name" value="Ribazole_CobC"/>
</dbReference>
<evidence type="ECO:0000313" key="2">
    <source>
        <dbReference type="EMBL" id="POR55827.1"/>
    </source>
</evidence>
<dbReference type="OrthoDB" id="5296884at2"/>
<evidence type="ECO:0000256" key="1">
    <source>
        <dbReference type="NCBIfam" id="TIGR03162"/>
    </source>
</evidence>
<gene>
    <name evidence="2" type="ORF">B0G62_101222</name>
</gene>
<comment type="caution">
    <text evidence="2">The sequence shown here is derived from an EMBL/GenBank/DDBJ whole genome shotgun (WGS) entry which is preliminary data.</text>
</comment>
<proteinExistence type="predicted"/>
<dbReference type="CDD" id="cd07067">
    <property type="entry name" value="HP_PGM_like"/>
    <property type="match status" value="1"/>
</dbReference>
<dbReference type="InterPro" id="IPR029033">
    <property type="entry name" value="His_PPase_superfam"/>
</dbReference>
<dbReference type="Gene3D" id="3.40.50.1240">
    <property type="entry name" value="Phosphoglycerate mutase-like"/>
    <property type="match status" value="1"/>
</dbReference>
<dbReference type="GO" id="GO:0043755">
    <property type="term" value="F:alpha-ribazole phosphatase activity"/>
    <property type="evidence" value="ECO:0007669"/>
    <property type="project" value="UniProtKB-UniRule"/>
</dbReference>